<evidence type="ECO:0000256" key="2">
    <source>
        <dbReference type="SAM" id="Phobius"/>
    </source>
</evidence>
<keyword evidence="2" id="KW-1133">Transmembrane helix</keyword>
<feature type="transmembrane region" description="Helical" evidence="2">
    <location>
        <begin position="378"/>
        <end position="398"/>
    </location>
</feature>
<keyword evidence="4" id="KW-1185">Reference proteome</keyword>
<feature type="transmembrane region" description="Helical" evidence="2">
    <location>
        <begin position="677"/>
        <end position="698"/>
    </location>
</feature>
<proteinExistence type="predicted"/>
<feature type="transmembrane region" description="Helical" evidence="2">
    <location>
        <begin position="355"/>
        <end position="372"/>
    </location>
</feature>
<accession>A0A0L6CXW2</accession>
<dbReference type="AlphaFoldDB" id="A0A0L6CXW2"/>
<dbReference type="InterPro" id="IPR019286">
    <property type="entry name" value="DUF2339_TM"/>
</dbReference>
<feature type="transmembrane region" description="Helical" evidence="2">
    <location>
        <begin position="564"/>
        <end position="581"/>
    </location>
</feature>
<dbReference type="EMBL" id="LGVV01000007">
    <property type="protein sequence ID" value="KNX42584.1"/>
    <property type="molecule type" value="Genomic_DNA"/>
</dbReference>
<feature type="transmembrane region" description="Helical" evidence="2">
    <location>
        <begin position="753"/>
        <end position="772"/>
    </location>
</feature>
<dbReference type="PIRSF" id="PIRSF035905">
    <property type="entry name" value="UCP035905_mp"/>
    <property type="match status" value="1"/>
</dbReference>
<feature type="transmembrane region" description="Helical" evidence="2">
    <location>
        <begin position="237"/>
        <end position="254"/>
    </location>
</feature>
<keyword evidence="2" id="KW-0812">Transmembrane</keyword>
<feature type="transmembrane region" description="Helical" evidence="2">
    <location>
        <begin position="445"/>
        <end position="466"/>
    </location>
</feature>
<feature type="transmembrane region" description="Helical" evidence="2">
    <location>
        <begin position="307"/>
        <end position="324"/>
    </location>
</feature>
<feature type="transmembrane region" description="Helical" evidence="2">
    <location>
        <begin position="407"/>
        <end position="425"/>
    </location>
</feature>
<dbReference type="RefSeq" id="WP_050661820.1">
    <property type="nucleotide sequence ID" value="NZ_CP118494.1"/>
</dbReference>
<sequence>MDIIFGFVGLGSVLLVLAVPYLLIAQVGLRRRLRALEETMSDLRADSASQRIDDATPPIPEIARPSQPAPKAASVKQARAEMSEPDAAASPSAARGQVPRAFVFRADRIAALGRWLRDNWALAVAGLSMALAGVFMVQYGVEQGLLTPVWRVTGALILGAALIAVGEVIRRRHGDETRGATQSLPSVLSGAGLVSLFAGVLAAHALYALVPAGTALLGLVAVAAVAIVLGWFYGPVLAAGGIIGATAAPFLLGGSSEAPWLFYYYFALIALAGLAVDTVKRWAWVSALVIVVTMLAASGLYVMGVEAVHFLVFLALLSAMALVIPERRLMPRHTGTPILGMVLGQRPWPEFPTRLGGGMVIAASIGAVVVAADAETVVLVWLALGLLALMLGGALWWLREAEGLQDIALAPAIAVALVLAEQAAYPFGPLLSAFRAPRVPESGMPLTVTVILGLAALASLLAYGRMQRAAEVSAPGPAILWAIGAAMFAPGMLLMFEFLWQPAVVLGAYVWALHALALAALMTGMAARCHQAAGPVEPALRAAIFGVAALTLIALALFLMLADAALTVALGVMVLGTVVIDRRHDLPLLGWVVQVGAVIIGYRLIVDPGVFWGIDAATVQVWLAYGGATALLGASCWLMAHRPQSAARVVLESAVWTLSAVFACVLLFRMMGEDRLFSHWGLGLLATIWVASAVNQLYRMKAGGGLIRAVRIGLACVFGLMGAGVMLLQATLFNPVFDLLSNERVLGPPLLDSLAVAYLPLAVAFGVAAWRLAHLPRLLRMGCVALTAGYAAAYATLEIRRLWRGPDLSVPGVTQPELYSYTVAMLAVSVALLLFAFARRSVVLRKLAMLGVALTVAKVFVIDTSGLSGLIRVMSFMGLGLGLAGLVWLNRKMSAQWDRAKGSS</sequence>
<organism evidence="3 4">
    <name type="scientific">Roseovarius tolerans</name>
    <dbReference type="NCBI Taxonomy" id="74031"/>
    <lineage>
        <taxon>Bacteria</taxon>
        <taxon>Pseudomonadati</taxon>
        <taxon>Pseudomonadota</taxon>
        <taxon>Alphaproteobacteria</taxon>
        <taxon>Rhodobacterales</taxon>
        <taxon>Roseobacteraceae</taxon>
        <taxon>Roseovarius</taxon>
    </lineage>
</organism>
<comment type="caution">
    <text evidence="3">The sequence shown here is derived from an EMBL/GenBank/DDBJ whole genome shotgun (WGS) entry which is preliminary data.</text>
</comment>
<gene>
    <name evidence="3" type="ORF">ROTO_08860</name>
</gene>
<dbReference type="PANTHER" id="PTHR38434:SF1">
    <property type="entry name" value="BLL2549 PROTEIN"/>
    <property type="match status" value="1"/>
</dbReference>
<feature type="transmembrane region" description="Helical" evidence="2">
    <location>
        <begin position="147"/>
        <end position="166"/>
    </location>
</feature>
<feature type="transmembrane region" description="Helical" evidence="2">
    <location>
        <begin position="120"/>
        <end position="141"/>
    </location>
</feature>
<dbReference type="PATRIC" id="fig|74031.6.peg.909"/>
<dbReference type="PANTHER" id="PTHR38434">
    <property type="entry name" value="BLL2549 PROTEIN"/>
    <property type="match status" value="1"/>
</dbReference>
<dbReference type="Proteomes" id="UP000037046">
    <property type="component" value="Unassembled WGS sequence"/>
</dbReference>
<feature type="transmembrane region" description="Helical" evidence="2">
    <location>
        <begin position="506"/>
        <end position="527"/>
    </location>
</feature>
<feature type="transmembrane region" description="Helical" evidence="2">
    <location>
        <begin position="283"/>
        <end position="301"/>
    </location>
</feature>
<reference evidence="4" key="1">
    <citation type="submission" date="2015-07" db="EMBL/GenBank/DDBJ databases">
        <title>Draft Genome Sequence of Roseovarius tolerans EL-164, a producer of N-Acylated Alanine Methyl Esters (NAMEs).</title>
        <authorList>
            <person name="Voget S."/>
            <person name="Bruns H."/>
            <person name="Wagner-Doebler I."/>
            <person name="Schulz S."/>
            <person name="Daniel R."/>
        </authorList>
    </citation>
    <scope>NUCLEOTIDE SEQUENCE [LARGE SCALE GENOMIC DNA]</scope>
    <source>
        <strain evidence="4">EL-164</strain>
    </source>
</reference>
<feature type="transmembrane region" description="Helical" evidence="2">
    <location>
        <begin position="187"/>
        <end position="209"/>
    </location>
</feature>
<name>A0A0L6CXW2_9RHOB</name>
<dbReference type="InterPro" id="IPR014600">
    <property type="entry name" value="UCP035905_mem"/>
</dbReference>
<evidence type="ECO:0000313" key="4">
    <source>
        <dbReference type="Proteomes" id="UP000037046"/>
    </source>
</evidence>
<dbReference type="Pfam" id="PF10101">
    <property type="entry name" value="DUF2339"/>
    <property type="match status" value="1"/>
</dbReference>
<feature type="transmembrane region" description="Helical" evidence="2">
    <location>
        <begin position="710"/>
        <end position="733"/>
    </location>
</feature>
<feature type="transmembrane region" description="Helical" evidence="2">
    <location>
        <begin position="478"/>
        <end position="500"/>
    </location>
</feature>
<keyword evidence="2" id="KW-0472">Membrane</keyword>
<feature type="transmembrane region" description="Helical" evidence="2">
    <location>
        <begin position="617"/>
        <end position="638"/>
    </location>
</feature>
<evidence type="ECO:0008006" key="5">
    <source>
        <dbReference type="Google" id="ProtNLM"/>
    </source>
</evidence>
<protein>
    <recommendedName>
        <fullName evidence="5">DUF2339 domain-containing protein</fullName>
    </recommendedName>
</protein>
<feature type="region of interest" description="Disordered" evidence="1">
    <location>
        <begin position="47"/>
        <end position="93"/>
    </location>
</feature>
<feature type="transmembrane region" description="Helical" evidence="2">
    <location>
        <begin position="870"/>
        <end position="889"/>
    </location>
</feature>
<dbReference type="OrthoDB" id="5422830at2"/>
<feature type="transmembrane region" description="Helical" evidence="2">
    <location>
        <begin position="779"/>
        <end position="799"/>
    </location>
</feature>
<feature type="transmembrane region" description="Helical" evidence="2">
    <location>
        <begin position="588"/>
        <end position="605"/>
    </location>
</feature>
<feature type="transmembrane region" description="Helical" evidence="2">
    <location>
        <begin position="819"/>
        <end position="838"/>
    </location>
</feature>
<feature type="transmembrane region" description="Helical" evidence="2">
    <location>
        <begin position="539"/>
        <end position="558"/>
    </location>
</feature>
<feature type="transmembrane region" description="Helical" evidence="2">
    <location>
        <begin position="260"/>
        <end position="276"/>
    </location>
</feature>
<dbReference type="STRING" id="74031.SAMN04488077_101175"/>
<feature type="transmembrane region" description="Helical" evidence="2">
    <location>
        <begin position="6"/>
        <end position="24"/>
    </location>
</feature>
<evidence type="ECO:0000313" key="3">
    <source>
        <dbReference type="EMBL" id="KNX42584.1"/>
    </source>
</evidence>
<feature type="transmembrane region" description="Helical" evidence="2">
    <location>
        <begin position="847"/>
        <end position="864"/>
    </location>
</feature>
<feature type="transmembrane region" description="Helical" evidence="2">
    <location>
        <begin position="650"/>
        <end position="671"/>
    </location>
</feature>
<evidence type="ECO:0000256" key="1">
    <source>
        <dbReference type="SAM" id="MobiDB-lite"/>
    </source>
</evidence>
<feature type="transmembrane region" description="Helical" evidence="2">
    <location>
        <begin position="215"/>
        <end position="232"/>
    </location>
</feature>